<sequence>MDTGSTHNFISDKWVKVLGLKTQFVKDFPVIVASDKKLLITRKCEQTTWRFSDHTFTADFLVLPSKTFGIILGMQWFKTLEEIYWNCATLTMRFNHQGQEVTLQGEQPNRDTIFLSNFWTALMQSHSVKLLRSTAFHPQTDGQTENHNKSLEAYLRCATGSMSKQWTNHLAMAELWYNAKFHTTTQMTPFEALYGYVPSIPNLVDNGETLIEAVEYTVKTRERIGRMLQENLYKAQERMRMYADKKRTDKEFKDSDLVYLKIQPFKQHSLANTSFHKLSARYYGPYRIIERIGKVAYRLDLPADTRIHNVFHVSLLKKHHGSHVVSEQLPRFNEEGDLLIKPLAILDRIVKKKNNKAITEKLVQWEHTNPEDATWKELHELQIQYPDFKWQVE</sequence>
<reference evidence="6" key="1">
    <citation type="journal article" date="2012" name="Nat. Biotechnol.">
        <title>Draft genome sequence of pigeonpea (Cajanus cajan), an orphan legume crop of resource-poor farmers.</title>
        <authorList>
            <person name="Varshney R.K."/>
            <person name="Chen W."/>
            <person name="Li Y."/>
            <person name="Bharti A.K."/>
            <person name="Saxena R.K."/>
            <person name="Schlueter J.A."/>
            <person name="Donoghue M.T."/>
            <person name="Azam S."/>
            <person name="Fan G."/>
            <person name="Whaley A.M."/>
            <person name="Farmer A.D."/>
            <person name="Sheridan J."/>
            <person name="Iwata A."/>
            <person name="Tuteja R."/>
            <person name="Penmetsa R.V."/>
            <person name="Wu W."/>
            <person name="Upadhyaya H.D."/>
            <person name="Yang S.P."/>
            <person name="Shah T."/>
            <person name="Saxena K.B."/>
            <person name="Michael T."/>
            <person name="McCombie W.R."/>
            <person name="Yang B."/>
            <person name="Zhang G."/>
            <person name="Yang H."/>
            <person name="Wang J."/>
            <person name="Spillane C."/>
            <person name="Cook D.R."/>
            <person name="May G.D."/>
            <person name="Xu X."/>
            <person name="Jackson S.A."/>
        </authorList>
    </citation>
    <scope>NUCLEOTIDE SEQUENCE [LARGE SCALE GENOMIC DNA]</scope>
</reference>
<proteinExistence type="predicted"/>
<dbReference type="GO" id="GO:0016779">
    <property type="term" value="F:nucleotidyltransferase activity"/>
    <property type="evidence" value="ECO:0007669"/>
    <property type="project" value="UniProtKB-KW"/>
</dbReference>
<evidence type="ECO:0000256" key="4">
    <source>
        <dbReference type="ARBA" id="ARBA00022759"/>
    </source>
</evidence>
<dbReference type="PANTHER" id="PTHR37984">
    <property type="entry name" value="PROTEIN CBG26694"/>
    <property type="match status" value="1"/>
</dbReference>
<dbReference type="Pfam" id="PF24626">
    <property type="entry name" value="SH3_Tf2-1"/>
    <property type="match status" value="1"/>
</dbReference>
<evidence type="ECO:0000256" key="1">
    <source>
        <dbReference type="ARBA" id="ARBA00022679"/>
    </source>
</evidence>
<dbReference type="Gramene" id="C.cajan_45049.t">
    <property type="protein sequence ID" value="C.cajan_45049.t"/>
    <property type="gene ID" value="C.cajan_45049"/>
</dbReference>
<evidence type="ECO:0000256" key="3">
    <source>
        <dbReference type="ARBA" id="ARBA00022722"/>
    </source>
</evidence>
<name>A0A151UDC5_CAJCA</name>
<keyword evidence="7" id="KW-1185">Reference proteome</keyword>
<dbReference type="PROSITE" id="PS50994">
    <property type="entry name" value="INTEGRASE"/>
    <property type="match status" value="1"/>
</dbReference>
<organism evidence="6 7">
    <name type="scientific">Cajanus cajan</name>
    <name type="common">Pigeon pea</name>
    <name type="synonym">Cajanus indicus</name>
    <dbReference type="NCBI Taxonomy" id="3821"/>
    <lineage>
        <taxon>Eukaryota</taxon>
        <taxon>Viridiplantae</taxon>
        <taxon>Streptophyta</taxon>
        <taxon>Embryophyta</taxon>
        <taxon>Tracheophyta</taxon>
        <taxon>Spermatophyta</taxon>
        <taxon>Magnoliopsida</taxon>
        <taxon>eudicotyledons</taxon>
        <taxon>Gunneridae</taxon>
        <taxon>Pentapetalae</taxon>
        <taxon>rosids</taxon>
        <taxon>fabids</taxon>
        <taxon>Fabales</taxon>
        <taxon>Fabaceae</taxon>
        <taxon>Papilionoideae</taxon>
        <taxon>50 kb inversion clade</taxon>
        <taxon>NPAAA clade</taxon>
        <taxon>indigoferoid/millettioid clade</taxon>
        <taxon>Phaseoleae</taxon>
        <taxon>Cajanus</taxon>
    </lineage>
</organism>
<dbReference type="PANTHER" id="PTHR37984:SF5">
    <property type="entry name" value="PROTEIN NYNRIN-LIKE"/>
    <property type="match status" value="1"/>
</dbReference>
<gene>
    <name evidence="6" type="ORF">KK1_048620</name>
</gene>
<dbReference type="SUPFAM" id="SSF54160">
    <property type="entry name" value="Chromo domain-like"/>
    <property type="match status" value="1"/>
</dbReference>
<dbReference type="InterPro" id="IPR036397">
    <property type="entry name" value="RNaseH_sf"/>
</dbReference>
<dbReference type="Gene3D" id="2.40.70.10">
    <property type="entry name" value="Acid Proteases"/>
    <property type="match status" value="1"/>
</dbReference>
<dbReference type="SUPFAM" id="SSF53098">
    <property type="entry name" value="Ribonuclease H-like"/>
    <property type="match status" value="1"/>
</dbReference>
<dbReference type="EMBL" id="AGCT01018260">
    <property type="protein sequence ID" value="KYP77305.1"/>
    <property type="molecule type" value="Genomic_DNA"/>
</dbReference>
<feature type="domain" description="Integrase catalytic" evidence="5">
    <location>
        <begin position="109"/>
        <end position="197"/>
    </location>
</feature>
<evidence type="ECO:0000259" key="5">
    <source>
        <dbReference type="PROSITE" id="PS50994"/>
    </source>
</evidence>
<dbReference type="GO" id="GO:0003676">
    <property type="term" value="F:nucleic acid binding"/>
    <property type="evidence" value="ECO:0007669"/>
    <property type="project" value="InterPro"/>
</dbReference>
<dbReference type="CDD" id="cd00303">
    <property type="entry name" value="retropepsin_like"/>
    <property type="match status" value="1"/>
</dbReference>
<dbReference type="InterPro" id="IPR012337">
    <property type="entry name" value="RNaseH-like_sf"/>
</dbReference>
<dbReference type="GO" id="GO:0004519">
    <property type="term" value="F:endonuclease activity"/>
    <property type="evidence" value="ECO:0007669"/>
    <property type="project" value="UniProtKB-KW"/>
</dbReference>
<dbReference type="InterPro" id="IPR056924">
    <property type="entry name" value="SH3_Tf2-1"/>
</dbReference>
<keyword evidence="4" id="KW-0378">Hydrolase</keyword>
<keyword evidence="2" id="KW-0548">Nucleotidyltransferase</keyword>
<dbReference type="InterPro" id="IPR016197">
    <property type="entry name" value="Chromo-like_dom_sf"/>
</dbReference>
<evidence type="ECO:0000313" key="7">
    <source>
        <dbReference type="Proteomes" id="UP000075243"/>
    </source>
</evidence>
<dbReference type="Pfam" id="PF08284">
    <property type="entry name" value="RVP_2"/>
    <property type="match status" value="1"/>
</dbReference>
<dbReference type="InterPro" id="IPR050951">
    <property type="entry name" value="Retrovirus_Pol_polyprotein"/>
</dbReference>
<keyword evidence="3" id="KW-0540">Nuclease</keyword>
<accession>A0A151UDC5</accession>
<keyword evidence="4" id="KW-0255">Endonuclease</keyword>
<comment type="caution">
    <text evidence="6">The sequence shown here is derived from an EMBL/GenBank/DDBJ whole genome shotgun (WGS) entry which is preliminary data.</text>
</comment>
<dbReference type="InterPro" id="IPR001584">
    <property type="entry name" value="Integrase_cat-core"/>
</dbReference>
<dbReference type="AlphaFoldDB" id="A0A151UDC5"/>
<dbReference type="Proteomes" id="UP000075243">
    <property type="component" value="Unassembled WGS sequence"/>
</dbReference>
<evidence type="ECO:0000313" key="6">
    <source>
        <dbReference type="EMBL" id="KYP77305.1"/>
    </source>
</evidence>
<keyword evidence="1" id="KW-0808">Transferase</keyword>
<evidence type="ECO:0000256" key="2">
    <source>
        <dbReference type="ARBA" id="ARBA00022695"/>
    </source>
</evidence>
<protein>
    <submittedName>
        <fullName evidence="6">Retrotransposable element Tf2</fullName>
    </submittedName>
</protein>
<dbReference type="Gene3D" id="3.30.420.10">
    <property type="entry name" value="Ribonuclease H-like superfamily/Ribonuclease H"/>
    <property type="match status" value="1"/>
</dbReference>
<dbReference type="InterPro" id="IPR021109">
    <property type="entry name" value="Peptidase_aspartic_dom_sf"/>
</dbReference>
<dbReference type="GO" id="GO:0015074">
    <property type="term" value="P:DNA integration"/>
    <property type="evidence" value="ECO:0007669"/>
    <property type="project" value="InterPro"/>
</dbReference>
<dbReference type="SUPFAM" id="SSF50630">
    <property type="entry name" value="Acid proteases"/>
    <property type="match status" value="1"/>
</dbReference>